<evidence type="ECO:0000313" key="8">
    <source>
        <dbReference type="EMBL" id="KAJ9607028.1"/>
    </source>
</evidence>
<evidence type="ECO:0000313" key="9">
    <source>
        <dbReference type="Proteomes" id="UP001172673"/>
    </source>
</evidence>
<dbReference type="CDD" id="cd17325">
    <property type="entry name" value="MFS_MdtG_SLC18_like"/>
    <property type="match status" value="1"/>
</dbReference>
<dbReference type="InterPro" id="IPR011701">
    <property type="entry name" value="MFS"/>
</dbReference>
<feature type="transmembrane region" description="Helical" evidence="6">
    <location>
        <begin position="93"/>
        <end position="111"/>
    </location>
</feature>
<feature type="transmembrane region" description="Helical" evidence="6">
    <location>
        <begin position="65"/>
        <end position="87"/>
    </location>
</feature>
<feature type="transmembrane region" description="Helical" evidence="6">
    <location>
        <begin position="286"/>
        <end position="304"/>
    </location>
</feature>
<keyword evidence="5 6" id="KW-0472">Membrane</keyword>
<dbReference type="SUPFAM" id="SSF103473">
    <property type="entry name" value="MFS general substrate transporter"/>
    <property type="match status" value="1"/>
</dbReference>
<dbReference type="Proteomes" id="UP001172673">
    <property type="component" value="Unassembled WGS sequence"/>
</dbReference>
<dbReference type="InterPro" id="IPR020846">
    <property type="entry name" value="MFS_dom"/>
</dbReference>
<dbReference type="Gene3D" id="1.20.1250.20">
    <property type="entry name" value="MFS general substrate transporter like domains"/>
    <property type="match status" value="1"/>
</dbReference>
<feature type="transmembrane region" description="Helical" evidence="6">
    <location>
        <begin position="346"/>
        <end position="375"/>
    </location>
</feature>
<dbReference type="InterPro" id="IPR050930">
    <property type="entry name" value="MFS_Vesicular_Transporter"/>
</dbReference>
<evidence type="ECO:0000256" key="3">
    <source>
        <dbReference type="ARBA" id="ARBA00022692"/>
    </source>
</evidence>
<evidence type="ECO:0000256" key="5">
    <source>
        <dbReference type="ARBA" id="ARBA00023136"/>
    </source>
</evidence>
<keyword evidence="2" id="KW-0813">Transport</keyword>
<protein>
    <recommendedName>
        <fullName evidence="7">Major facilitator superfamily (MFS) profile domain-containing protein</fullName>
    </recommendedName>
</protein>
<evidence type="ECO:0000256" key="4">
    <source>
        <dbReference type="ARBA" id="ARBA00022989"/>
    </source>
</evidence>
<dbReference type="PROSITE" id="PS50850">
    <property type="entry name" value="MFS"/>
    <property type="match status" value="1"/>
</dbReference>
<dbReference type="EMBL" id="JAPDRK010000012">
    <property type="protein sequence ID" value="KAJ9607028.1"/>
    <property type="molecule type" value="Genomic_DNA"/>
</dbReference>
<dbReference type="AlphaFoldDB" id="A0AA39CGA4"/>
<keyword evidence="4 6" id="KW-1133">Transmembrane helix</keyword>
<feature type="transmembrane region" description="Helical" evidence="6">
    <location>
        <begin position="396"/>
        <end position="414"/>
    </location>
</feature>
<feature type="transmembrane region" description="Helical" evidence="6">
    <location>
        <begin position="316"/>
        <end position="334"/>
    </location>
</feature>
<dbReference type="GO" id="GO:0016020">
    <property type="term" value="C:membrane"/>
    <property type="evidence" value="ECO:0007669"/>
    <property type="project" value="UniProtKB-SubCell"/>
</dbReference>
<dbReference type="InterPro" id="IPR036259">
    <property type="entry name" value="MFS_trans_sf"/>
</dbReference>
<evidence type="ECO:0000259" key="7">
    <source>
        <dbReference type="PROSITE" id="PS50850"/>
    </source>
</evidence>
<proteinExistence type="predicted"/>
<gene>
    <name evidence="8" type="ORF">H2200_008100</name>
</gene>
<evidence type="ECO:0000256" key="6">
    <source>
        <dbReference type="SAM" id="Phobius"/>
    </source>
</evidence>
<dbReference type="PANTHER" id="PTHR23506:SF23">
    <property type="entry name" value="GH10249P"/>
    <property type="match status" value="1"/>
</dbReference>
<evidence type="ECO:0000256" key="2">
    <source>
        <dbReference type="ARBA" id="ARBA00022448"/>
    </source>
</evidence>
<keyword evidence="9" id="KW-1185">Reference proteome</keyword>
<comment type="subcellular location">
    <subcellularLocation>
        <location evidence="1">Membrane</location>
        <topology evidence="1">Multi-pass membrane protein</topology>
    </subcellularLocation>
</comment>
<reference evidence="8" key="1">
    <citation type="submission" date="2022-10" db="EMBL/GenBank/DDBJ databases">
        <title>Culturing micro-colonial fungi from biological soil crusts in the Mojave desert and describing Neophaeococcomyces mojavensis, and introducing the new genera and species Taxawa tesnikishii.</title>
        <authorList>
            <person name="Kurbessoian T."/>
            <person name="Stajich J.E."/>
        </authorList>
    </citation>
    <scope>NUCLEOTIDE SEQUENCE</scope>
    <source>
        <strain evidence="8">TK_41</strain>
    </source>
</reference>
<accession>A0AA39CGA4</accession>
<sequence length="456" mass="49387">MERLFTQTGLCEHPYFEGIYNHRLHAGHIYGRFPLWDTCYAGAWLFASPVAGWLTNYFPSRRTTFIMSLLSLGLATILLFIGSSIGLLVVGRVLQGISSAFTWTAGITLAVESVTDDEVGKTMGICSLGMNLALLVAPIVGGLLLDQGGYHSVFALAFGLLTLDVLWRLAVVERGAAAPWLGHQKHKYWTTKFGNNGTPQIIPSPVRVDSDIEPLWLESDTHMIHSKIESLLKENNGSSTFGPISVLRMLQHRRLQAALWAAFTATTLIASLDAVLPIFVRDTFSWGPQGAGLIFIPVVLPTFLSPYVGALTDKYGAKWIAGSAFILGCPVWILMRLITHSGVGQVVLLCALLTLLGVMTTLAGSSLMAEITFAVQQICHDQPGESNSRGAMAQANALHSLSLAAGLLAGPLWGGVMIKVAGWKTLTWTFGLLSGLTVVPTVYFLGDRLVRPHRMD</sequence>
<evidence type="ECO:0000256" key="1">
    <source>
        <dbReference type="ARBA" id="ARBA00004141"/>
    </source>
</evidence>
<feature type="transmembrane region" description="Helical" evidence="6">
    <location>
        <begin position="123"/>
        <end position="144"/>
    </location>
</feature>
<dbReference type="Pfam" id="PF07690">
    <property type="entry name" value="MFS_1"/>
    <property type="match status" value="1"/>
</dbReference>
<keyword evidence="3 6" id="KW-0812">Transmembrane</keyword>
<dbReference type="PANTHER" id="PTHR23506">
    <property type="entry name" value="GH10249P"/>
    <property type="match status" value="1"/>
</dbReference>
<feature type="transmembrane region" description="Helical" evidence="6">
    <location>
        <begin position="40"/>
        <end position="58"/>
    </location>
</feature>
<organism evidence="8 9">
    <name type="scientific">Cladophialophora chaetospira</name>
    <dbReference type="NCBI Taxonomy" id="386627"/>
    <lineage>
        <taxon>Eukaryota</taxon>
        <taxon>Fungi</taxon>
        <taxon>Dikarya</taxon>
        <taxon>Ascomycota</taxon>
        <taxon>Pezizomycotina</taxon>
        <taxon>Eurotiomycetes</taxon>
        <taxon>Chaetothyriomycetidae</taxon>
        <taxon>Chaetothyriales</taxon>
        <taxon>Herpotrichiellaceae</taxon>
        <taxon>Cladophialophora</taxon>
    </lineage>
</organism>
<feature type="transmembrane region" description="Helical" evidence="6">
    <location>
        <begin position="257"/>
        <end position="280"/>
    </location>
</feature>
<comment type="caution">
    <text evidence="8">The sequence shown here is derived from an EMBL/GenBank/DDBJ whole genome shotgun (WGS) entry which is preliminary data.</text>
</comment>
<feature type="transmembrane region" description="Helical" evidence="6">
    <location>
        <begin position="426"/>
        <end position="446"/>
    </location>
</feature>
<name>A0AA39CGA4_9EURO</name>
<dbReference type="GO" id="GO:0022857">
    <property type="term" value="F:transmembrane transporter activity"/>
    <property type="evidence" value="ECO:0007669"/>
    <property type="project" value="InterPro"/>
</dbReference>
<feature type="transmembrane region" description="Helical" evidence="6">
    <location>
        <begin position="150"/>
        <end position="171"/>
    </location>
</feature>
<feature type="domain" description="Major facilitator superfamily (MFS) profile" evidence="7">
    <location>
        <begin position="1"/>
        <end position="449"/>
    </location>
</feature>